<sequence length="40" mass="4165">MSGVRNPPGHVSGRVLFLALLKETASDGIAGESARLRETA</sequence>
<dbReference type="AlphaFoldDB" id="A0A6J4I162"/>
<proteinExistence type="predicted"/>
<gene>
    <name evidence="1" type="ORF">AVDCRST_MAG63-1355</name>
</gene>
<name>A0A6J4I162_9BACT</name>
<evidence type="ECO:0000313" key="1">
    <source>
        <dbReference type="EMBL" id="CAA9239371.1"/>
    </source>
</evidence>
<dbReference type="EMBL" id="CADCTO010000181">
    <property type="protein sequence ID" value="CAA9239371.1"/>
    <property type="molecule type" value="Genomic_DNA"/>
</dbReference>
<accession>A0A6J4I162</accession>
<reference evidence="1" key="1">
    <citation type="submission" date="2020-02" db="EMBL/GenBank/DDBJ databases">
        <authorList>
            <person name="Meier V. D."/>
        </authorList>
    </citation>
    <scope>NUCLEOTIDE SEQUENCE</scope>
    <source>
        <strain evidence="1">AVDCRST_MAG63</strain>
    </source>
</reference>
<protein>
    <submittedName>
        <fullName evidence="1">Uncharacterized protein</fullName>
    </submittedName>
</protein>
<organism evidence="1">
    <name type="scientific">uncultured Armatimonadetes bacterium</name>
    <dbReference type="NCBI Taxonomy" id="157466"/>
    <lineage>
        <taxon>Bacteria</taxon>
        <taxon>Bacillati</taxon>
        <taxon>Armatimonadota</taxon>
        <taxon>environmental samples</taxon>
    </lineage>
</organism>